<name>A0A1Y0SU50_9CAUD</name>
<dbReference type="EMBL" id="MF042360">
    <property type="protein sequence ID" value="ARV77022.1"/>
    <property type="molecule type" value="Genomic_DNA"/>
</dbReference>
<keyword evidence="2" id="KW-1185">Reference proteome</keyword>
<protein>
    <submittedName>
        <fullName evidence="1">Uncharacterized protein</fullName>
    </submittedName>
</protein>
<evidence type="ECO:0000313" key="2">
    <source>
        <dbReference type="Proteomes" id="UP000225448"/>
    </source>
</evidence>
<organism evidence="1 2">
    <name type="scientific">Pseudomonas phage Phabio</name>
    <dbReference type="NCBI Taxonomy" id="2006668"/>
    <lineage>
        <taxon>Viruses</taxon>
        <taxon>Duplodnaviria</taxon>
        <taxon>Heunggongvirae</taxon>
        <taxon>Uroviricota</taxon>
        <taxon>Caudoviricetes</taxon>
        <taxon>Chimalliviridae</taxon>
        <taxon>Phabiovirus</taxon>
        <taxon>Phabiovirus phabio</taxon>
    </lineage>
</organism>
<dbReference type="Proteomes" id="UP000225448">
    <property type="component" value="Segment"/>
</dbReference>
<accession>A0A1Y0SU50</accession>
<proteinExistence type="predicted"/>
<gene>
    <name evidence="1" type="ORF">PHABIO_391</name>
</gene>
<reference evidence="1 2" key="1">
    <citation type="submission" date="2017-05" db="EMBL/GenBank/DDBJ databases">
        <authorList>
            <person name="Song R."/>
            <person name="Chenine A.L."/>
            <person name="Ruprecht R.M."/>
        </authorList>
    </citation>
    <scope>NUCLEOTIDE SEQUENCE [LARGE SCALE GENOMIC DNA]</scope>
</reference>
<evidence type="ECO:0000313" key="1">
    <source>
        <dbReference type="EMBL" id="ARV77022.1"/>
    </source>
</evidence>
<sequence length="74" mass="8554">MIRYDNSQIVPQLHVDIVRLNAARMAAIRAACKDPAYTDISAFLEVYDYHAVVILHRGNEEQHIEFMNHLNSLM</sequence>